<sequence length="97" mass="10962">MTRGKKREESESVEDMVKRVVKATWAEEAMRQGIANLIRELICEELKKKKTIEMNTSVIWELKNALAERGGEAGEEDGRSGAMPEEAESSHLWSGRN</sequence>
<accession>A0ABQ8T3M8</accession>
<evidence type="ECO:0000313" key="2">
    <source>
        <dbReference type="EMBL" id="KAJ4441088.1"/>
    </source>
</evidence>
<reference evidence="2 3" key="1">
    <citation type="journal article" date="2022" name="Allergy">
        <title>Genome assembly and annotation of Periplaneta americana reveal a comprehensive cockroach allergen profile.</title>
        <authorList>
            <person name="Wang L."/>
            <person name="Xiong Q."/>
            <person name="Saelim N."/>
            <person name="Wang L."/>
            <person name="Nong W."/>
            <person name="Wan A.T."/>
            <person name="Shi M."/>
            <person name="Liu X."/>
            <person name="Cao Q."/>
            <person name="Hui J.H.L."/>
            <person name="Sookrung N."/>
            <person name="Leung T.F."/>
            <person name="Tungtrongchitr A."/>
            <person name="Tsui S.K.W."/>
        </authorList>
    </citation>
    <scope>NUCLEOTIDE SEQUENCE [LARGE SCALE GENOMIC DNA]</scope>
    <source>
        <strain evidence="2">PWHHKU_190912</strain>
    </source>
</reference>
<evidence type="ECO:0000256" key="1">
    <source>
        <dbReference type="SAM" id="MobiDB-lite"/>
    </source>
</evidence>
<comment type="caution">
    <text evidence="2">The sequence shown here is derived from an EMBL/GenBank/DDBJ whole genome shotgun (WGS) entry which is preliminary data.</text>
</comment>
<name>A0ABQ8T3M8_PERAM</name>
<keyword evidence="3" id="KW-1185">Reference proteome</keyword>
<dbReference type="Proteomes" id="UP001148838">
    <property type="component" value="Unassembled WGS sequence"/>
</dbReference>
<feature type="region of interest" description="Disordered" evidence="1">
    <location>
        <begin position="69"/>
        <end position="97"/>
    </location>
</feature>
<gene>
    <name evidence="2" type="ORF">ANN_10938</name>
</gene>
<protein>
    <submittedName>
        <fullName evidence="2">Uncharacterized protein</fullName>
    </submittedName>
</protein>
<proteinExistence type="predicted"/>
<dbReference type="EMBL" id="JAJSOF020000015">
    <property type="protein sequence ID" value="KAJ4441088.1"/>
    <property type="molecule type" value="Genomic_DNA"/>
</dbReference>
<evidence type="ECO:0000313" key="3">
    <source>
        <dbReference type="Proteomes" id="UP001148838"/>
    </source>
</evidence>
<organism evidence="2 3">
    <name type="scientific">Periplaneta americana</name>
    <name type="common">American cockroach</name>
    <name type="synonym">Blatta americana</name>
    <dbReference type="NCBI Taxonomy" id="6978"/>
    <lineage>
        <taxon>Eukaryota</taxon>
        <taxon>Metazoa</taxon>
        <taxon>Ecdysozoa</taxon>
        <taxon>Arthropoda</taxon>
        <taxon>Hexapoda</taxon>
        <taxon>Insecta</taxon>
        <taxon>Pterygota</taxon>
        <taxon>Neoptera</taxon>
        <taxon>Polyneoptera</taxon>
        <taxon>Dictyoptera</taxon>
        <taxon>Blattodea</taxon>
        <taxon>Blattoidea</taxon>
        <taxon>Blattidae</taxon>
        <taxon>Blattinae</taxon>
        <taxon>Periplaneta</taxon>
    </lineage>
</organism>
<feature type="compositionally biased region" description="Basic and acidic residues" evidence="1">
    <location>
        <begin position="69"/>
        <end position="79"/>
    </location>
</feature>